<dbReference type="Gene3D" id="1.10.790.10">
    <property type="entry name" value="Prion/Doppel protein, beta-ribbon domain"/>
    <property type="match status" value="1"/>
</dbReference>
<dbReference type="OMA" id="QGNYPRQ"/>
<dbReference type="Ensembl" id="ENSKMAT00000004086.1">
    <property type="protein sequence ID" value="ENSKMAP00000004007.1"/>
    <property type="gene ID" value="ENSKMAG00000003070.1"/>
</dbReference>
<feature type="signal peptide" evidence="2">
    <location>
        <begin position="1"/>
        <end position="23"/>
    </location>
</feature>
<feature type="region of interest" description="Disordered" evidence="1">
    <location>
        <begin position="238"/>
        <end position="306"/>
    </location>
</feature>
<dbReference type="RefSeq" id="XP_017267605.1">
    <property type="nucleotide sequence ID" value="XM_017412116.3"/>
</dbReference>
<dbReference type="SUPFAM" id="SSF54098">
    <property type="entry name" value="Prion-like"/>
    <property type="match status" value="1"/>
</dbReference>
<name>A0A3Q3EQE0_KRYMA</name>
<evidence type="ECO:0000256" key="2">
    <source>
        <dbReference type="SAM" id="SignalP"/>
    </source>
</evidence>
<dbReference type="GO" id="GO:0016020">
    <property type="term" value="C:membrane"/>
    <property type="evidence" value="ECO:0007669"/>
    <property type="project" value="InterPro"/>
</dbReference>
<accession>A0A3Q3EQE0</accession>
<feature type="chain" id="PRO_5018625300" evidence="2">
    <location>
        <begin position="24"/>
        <end position="375"/>
    </location>
</feature>
<dbReference type="GO" id="GO:0051260">
    <property type="term" value="P:protein homooligomerization"/>
    <property type="evidence" value="ECO:0007669"/>
    <property type="project" value="InterPro"/>
</dbReference>
<dbReference type="KEGG" id="kmr:108233565"/>
<organism evidence="3 4">
    <name type="scientific">Kryptolebias marmoratus</name>
    <name type="common">Mangrove killifish</name>
    <name type="synonym">Rivulus marmoratus</name>
    <dbReference type="NCBI Taxonomy" id="37003"/>
    <lineage>
        <taxon>Eukaryota</taxon>
        <taxon>Metazoa</taxon>
        <taxon>Chordata</taxon>
        <taxon>Craniata</taxon>
        <taxon>Vertebrata</taxon>
        <taxon>Euteleostomi</taxon>
        <taxon>Actinopterygii</taxon>
        <taxon>Neopterygii</taxon>
        <taxon>Teleostei</taxon>
        <taxon>Neoteleostei</taxon>
        <taxon>Acanthomorphata</taxon>
        <taxon>Ovalentaria</taxon>
        <taxon>Atherinomorphae</taxon>
        <taxon>Cyprinodontiformes</taxon>
        <taxon>Rivulidae</taxon>
        <taxon>Kryptolebias</taxon>
    </lineage>
</organism>
<reference evidence="3" key="2">
    <citation type="submission" date="2025-09" db="UniProtKB">
        <authorList>
            <consortium name="Ensembl"/>
        </authorList>
    </citation>
    <scope>IDENTIFICATION</scope>
</reference>
<feature type="compositionally biased region" description="Gly residues" evidence="1">
    <location>
        <begin position="26"/>
        <end position="44"/>
    </location>
</feature>
<reference evidence="3" key="1">
    <citation type="submission" date="2025-08" db="UniProtKB">
        <authorList>
            <consortium name="Ensembl"/>
        </authorList>
    </citation>
    <scope>IDENTIFICATION</scope>
</reference>
<protein>
    <submittedName>
        <fullName evidence="3">Prion protein, related sequence 3</fullName>
    </submittedName>
</protein>
<sequence length="375" mass="40472">MNMKSLPVLCLTLLLFHTPFLLAKGGGGRGRGGGGGGRRGGGGWFSSKKSSTSNQGSTNTNKGSKYNHASTSQGGRGGYPSQGGYPTLWQQGGAYGGYPGGYINYNPNNRLLSPRYGGSFGYGGYNSRGGSPFAQSVRAMGGYPDARSKRFGHSAVMAADDIVVVAMALRYGLGRFPRPHFHFHNRQEEYHYNHYMYRRYGACSTDTNDYSRDYKFSTPPQDYDSYMASCMRRTYLLPADNQDSETKPTKANTASLVTSNNNSGNNTTPTNSRAGGISTIAAPSAPRPLNRTGNGPGSSSSAEDDDDTVSIVEIGYPALIEQVKARKCLELYMGYSERYLVKQTGGAEGLKMSFQGLLSVIPVILMNNNILMLVQ</sequence>
<feature type="region of interest" description="Disordered" evidence="1">
    <location>
        <begin position="26"/>
        <end position="83"/>
    </location>
</feature>
<keyword evidence="2" id="KW-0732">Signal</keyword>
<evidence type="ECO:0000256" key="1">
    <source>
        <dbReference type="SAM" id="MobiDB-lite"/>
    </source>
</evidence>
<dbReference type="STRING" id="37003.ENSKMAP00000004007"/>
<dbReference type="CTD" id="100006279"/>
<dbReference type="OrthoDB" id="7617494at2759"/>
<dbReference type="GeneTree" id="ENSGT00530000064873"/>
<dbReference type="InterPro" id="IPR036924">
    <property type="entry name" value="Prion/Doppel_b-ribbon_dom_sf"/>
</dbReference>
<dbReference type="Proteomes" id="UP000264800">
    <property type="component" value="Unplaced"/>
</dbReference>
<feature type="compositionally biased region" description="Polar residues" evidence="1">
    <location>
        <begin position="291"/>
        <end position="301"/>
    </location>
</feature>
<evidence type="ECO:0000313" key="3">
    <source>
        <dbReference type="Ensembl" id="ENSKMAP00000004007.1"/>
    </source>
</evidence>
<dbReference type="GeneID" id="108233565"/>
<proteinExistence type="predicted"/>
<feature type="compositionally biased region" description="Low complexity" evidence="1">
    <location>
        <begin position="46"/>
        <end position="64"/>
    </location>
</feature>
<keyword evidence="4" id="KW-1185">Reference proteome</keyword>
<dbReference type="AlphaFoldDB" id="A0A3Q3EQE0"/>
<feature type="compositionally biased region" description="Low complexity" evidence="1">
    <location>
        <begin position="258"/>
        <end position="272"/>
    </location>
</feature>
<evidence type="ECO:0000313" key="4">
    <source>
        <dbReference type="Proteomes" id="UP000264800"/>
    </source>
</evidence>